<dbReference type="EMBL" id="KN837171">
    <property type="protein sequence ID" value="KIJ37178.1"/>
    <property type="molecule type" value="Genomic_DNA"/>
</dbReference>
<keyword evidence="2" id="KW-1185">Reference proteome</keyword>
<proteinExistence type="predicted"/>
<dbReference type="OrthoDB" id="1600564at2759"/>
<reference evidence="1 2" key="1">
    <citation type="submission" date="2014-06" db="EMBL/GenBank/DDBJ databases">
        <title>Evolutionary Origins and Diversification of the Mycorrhizal Mutualists.</title>
        <authorList>
            <consortium name="DOE Joint Genome Institute"/>
            <consortium name="Mycorrhizal Genomics Consortium"/>
            <person name="Kohler A."/>
            <person name="Kuo A."/>
            <person name="Nagy L.G."/>
            <person name="Floudas D."/>
            <person name="Copeland A."/>
            <person name="Barry K.W."/>
            <person name="Cichocki N."/>
            <person name="Veneault-Fourrey C."/>
            <person name="LaButti K."/>
            <person name="Lindquist E.A."/>
            <person name="Lipzen A."/>
            <person name="Lundell T."/>
            <person name="Morin E."/>
            <person name="Murat C."/>
            <person name="Riley R."/>
            <person name="Ohm R."/>
            <person name="Sun H."/>
            <person name="Tunlid A."/>
            <person name="Henrissat B."/>
            <person name="Grigoriev I.V."/>
            <person name="Hibbett D.S."/>
            <person name="Martin F."/>
        </authorList>
    </citation>
    <scope>NUCLEOTIDE SEQUENCE [LARGE SCALE GENOMIC DNA]</scope>
    <source>
        <strain evidence="1 2">SS14</strain>
    </source>
</reference>
<feature type="non-terminal residue" evidence="1">
    <location>
        <position position="135"/>
    </location>
</feature>
<evidence type="ECO:0000313" key="1">
    <source>
        <dbReference type="EMBL" id="KIJ37178.1"/>
    </source>
</evidence>
<evidence type="ECO:0000313" key="2">
    <source>
        <dbReference type="Proteomes" id="UP000054279"/>
    </source>
</evidence>
<accession>A0A0C9U2U6</accession>
<protein>
    <submittedName>
        <fullName evidence="1">Carbohydrate esterase family 16 protein</fullName>
    </submittedName>
</protein>
<dbReference type="Gene3D" id="3.40.50.1110">
    <property type="entry name" value="SGNH hydrolase"/>
    <property type="match status" value="1"/>
</dbReference>
<gene>
    <name evidence="1" type="ORF">M422DRAFT_178427</name>
</gene>
<dbReference type="AlphaFoldDB" id="A0A0C9U2U6"/>
<organism evidence="1 2">
    <name type="scientific">Sphaerobolus stellatus (strain SS14)</name>
    <dbReference type="NCBI Taxonomy" id="990650"/>
    <lineage>
        <taxon>Eukaryota</taxon>
        <taxon>Fungi</taxon>
        <taxon>Dikarya</taxon>
        <taxon>Basidiomycota</taxon>
        <taxon>Agaricomycotina</taxon>
        <taxon>Agaricomycetes</taxon>
        <taxon>Phallomycetidae</taxon>
        <taxon>Geastrales</taxon>
        <taxon>Sphaerobolaceae</taxon>
        <taxon>Sphaerobolus</taxon>
    </lineage>
</organism>
<name>A0A0C9U2U6_SPHS4</name>
<dbReference type="HOGENOM" id="CLU_130567_0_0_1"/>
<dbReference type="Proteomes" id="UP000054279">
    <property type="component" value="Unassembled WGS sequence"/>
</dbReference>
<dbReference type="InterPro" id="IPR036514">
    <property type="entry name" value="SGNH_hydro_sf"/>
</dbReference>
<sequence>AAQTIIDQITLLTQPPTNARHFLVLDDYGRGSESTAGDAFKQKYFTGLFTLSKKISGFKVAFVDFKTIWSGVLTSTPGFKAFGYTSSGACTVNSSSTVGECSDPAHTFYWIPGHPSKETHRIMADYVEEVLTRCH</sequence>